<keyword evidence="16" id="KW-0234">DNA repair</keyword>
<feature type="region of interest" description="Disordered" evidence="23">
    <location>
        <begin position="467"/>
        <end position="554"/>
    </location>
</feature>
<dbReference type="InterPro" id="IPR014145">
    <property type="entry name" value="LigD_pol_dom"/>
</dbReference>
<evidence type="ECO:0000256" key="2">
    <source>
        <dbReference type="ARBA" id="ARBA00012727"/>
    </source>
</evidence>
<comment type="similarity">
    <text evidence="22">In the N-terminal section; belongs to the LigD polymerase family.</text>
</comment>
<dbReference type="EC" id="6.5.1.1" evidence="2"/>
<dbReference type="Pfam" id="PF04679">
    <property type="entry name" value="DNA_ligase_A_C"/>
    <property type="match status" value="1"/>
</dbReference>
<dbReference type="InterPro" id="IPR014146">
    <property type="entry name" value="LigD_ligase_dom"/>
</dbReference>
<dbReference type="SUPFAM" id="SSF56091">
    <property type="entry name" value="DNA ligase/mRNA capping enzyme, catalytic domain"/>
    <property type="match status" value="1"/>
</dbReference>
<dbReference type="InterPro" id="IPR014143">
    <property type="entry name" value="NHEJ_ligase_prk"/>
</dbReference>
<reference evidence="25 26" key="1">
    <citation type="submission" date="2020-02" db="EMBL/GenBank/DDBJ databases">
        <authorList>
            <person name="Li X.-J."/>
            <person name="Feng X.-M."/>
        </authorList>
    </citation>
    <scope>NUCLEOTIDE SEQUENCE [LARGE SCALE GENOMIC DNA]</scope>
    <source>
        <strain evidence="25 26">CGMCC 4.7225</strain>
    </source>
</reference>
<dbReference type="AlphaFoldDB" id="A0A6N9YPQ9"/>
<dbReference type="Pfam" id="PF21686">
    <property type="entry name" value="LigD_Prim-Pol"/>
    <property type="match status" value="1"/>
</dbReference>
<evidence type="ECO:0000256" key="9">
    <source>
        <dbReference type="ARBA" id="ARBA00022763"/>
    </source>
</evidence>
<name>A0A6N9YPQ9_9ACTN</name>
<feature type="domain" description="ATP-dependent DNA ligase family profile" evidence="24">
    <location>
        <begin position="273"/>
        <end position="396"/>
    </location>
</feature>
<dbReference type="Pfam" id="PF01068">
    <property type="entry name" value="DNA_ligase_A_M"/>
    <property type="match status" value="1"/>
</dbReference>
<keyword evidence="15" id="KW-0233">DNA recombination</keyword>
<dbReference type="InterPro" id="IPR014144">
    <property type="entry name" value="LigD_PE_domain"/>
</dbReference>
<keyword evidence="3 25" id="KW-0436">Ligase</keyword>
<evidence type="ECO:0000256" key="11">
    <source>
        <dbReference type="ARBA" id="ARBA00022839"/>
    </source>
</evidence>
<keyword evidence="10" id="KW-0378">Hydrolase</keyword>
<feature type="compositionally biased region" description="Basic and acidic residues" evidence="23">
    <location>
        <begin position="1"/>
        <end position="16"/>
    </location>
</feature>
<evidence type="ECO:0000256" key="7">
    <source>
        <dbReference type="ARBA" id="ARBA00022723"/>
    </source>
</evidence>
<dbReference type="InterPro" id="IPR033649">
    <property type="entry name" value="MtLigD_Pol-like"/>
</dbReference>
<dbReference type="GO" id="GO:0006310">
    <property type="term" value="P:DNA recombination"/>
    <property type="evidence" value="ECO:0007669"/>
    <property type="project" value="UniProtKB-KW"/>
</dbReference>
<keyword evidence="14" id="KW-0238">DNA-binding</keyword>
<dbReference type="InterPro" id="IPR012310">
    <property type="entry name" value="DNA_ligase_ATP-dep_cent"/>
</dbReference>
<evidence type="ECO:0000256" key="6">
    <source>
        <dbReference type="ARBA" id="ARBA00022722"/>
    </source>
</evidence>
<keyword evidence="17" id="KW-0464">Manganese</keyword>
<dbReference type="NCBIfam" id="TIGR02777">
    <property type="entry name" value="LigD_PE_dom"/>
    <property type="match status" value="1"/>
</dbReference>
<evidence type="ECO:0000313" key="25">
    <source>
        <dbReference type="EMBL" id="NED96925.1"/>
    </source>
</evidence>
<accession>A0A6N9YPQ9</accession>
<sequence>MGKPDKLGEYRQKRSFDQTPEPSGDRGGRAEGDGDDSAGRRFVIQEHHARRLHWDLRLERDGVLVSWALPRGLPDDPRHNRLAVHTEDHPLEYLTFEGEIPAGEYGGGSMTVWDQGTYEAEKFRDDEVIMRLHGERATGKFALFQTGKGQDAKNWLIHRMDPPDVGQDAMPEAVEPMKATLSELPADEDGWGFEVKWDGVRAVAYGERGRVRLVNRNGRDVTQQYPEIAPLARQLGSRRVILDGELVAFDQGRPSFEKLQSRINVGAEAKVRQRQRDVPVTYVIFDLMYVDGRSLLRAGYEERRRELEALDLGGASWQVPGYHREDGRALLEATREQGIEGVIAKRLNSVYQPGRRTRDWLKVKNHVRQEVVIGGWTSGQGQRKDELGALLAGYYDDDGSALRYAGKVGTGFDAKTLKMLRRRLDPLKRADSPFTGRQPQPKDTTFVDPVLVCEVEFAEWTNSGTMRQPAYRGMRDDKPPEEVVREQQAPPPETTEHPAGEDEAAGEGAAGDDPAVEGRAGEDRTDADGDAADSSGRTKQRARGGTLPEGQVSVEGKRLKLSNLDKVFYPKTGTTKGEVVEYYVNAAPALLPHLRGRPLTMKRYPDGVEGQHFYEKQCPSHRPDWVSIAPIWSDSNDREVEYCLIQDLPTLVWAANLADLEMHTMLARADDVGCPTQIVFDLDPGDGVGLVECAKVATWLRDLLGNVDLEAMVKSSGSKGLHVAVPLNTPVTYDDTKPFAHAVAQLAERENPDDVVSRMTKARRQGKVFVDWSQNTEHKTTVAPFSLRARERPTVAVPLSWPEVEAVANGDTRPESLVLEAWEVLEQLDERTALFEPVLELEQELPRLSG</sequence>
<keyword evidence="26" id="KW-1185">Reference proteome</keyword>
<dbReference type="PANTHER" id="PTHR42705">
    <property type="entry name" value="BIFUNCTIONAL NON-HOMOLOGOUS END JOINING PROTEIN LIGD"/>
    <property type="match status" value="1"/>
</dbReference>
<dbReference type="InterPro" id="IPR012309">
    <property type="entry name" value="DNA_ligase_ATP-dep_C"/>
</dbReference>
<dbReference type="CDD" id="cd07906">
    <property type="entry name" value="Adenylation_DNA_ligase_LigD_LigC"/>
    <property type="match status" value="1"/>
</dbReference>
<comment type="catalytic activity">
    <reaction evidence="20">
        <text>ATP + (deoxyribonucleotide)n-3'-hydroxyl + 5'-phospho-(deoxyribonucleotide)m = (deoxyribonucleotide)n+m + AMP + diphosphate.</text>
        <dbReference type="EC" id="6.5.1.1"/>
    </reaction>
</comment>
<dbReference type="PROSITE" id="PS00333">
    <property type="entry name" value="DNA_LIGASE_A2"/>
    <property type="match status" value="1"/>
</dbReference>
<protein>
    <recommendedName>
        <fullName evidence="2">DNA ligase (ATP)</fullName>
        <ecNumber evidence="2">6.5.1.1</ecNumber>
    </recommendedName>
    <alternativeName>
        <fullName evidence="19">NHEJ DNA polymerase</fullName>
    </alternativeName>
</protein>
<dbReference type="Gene3D" id="3.30.470.30">
    <property type="entry name" value="DNA ligase/mRNA capping enzyme"/>
    <property type="match status" value="1"/>
</dbReference>
<keyword evidence="7" id="KW-0479">Metal-binding</keyword>
<dbReference type="Gene3D" id="3.90.920.10">
    <property type="entry name" value="DNA primase, PRIM domain"/>
    <property type="match status" value="1"/>
</dbReference>
<dbReference type="InterPro" id="IPR016059">
    <property type="entry name" value="DNA_ligase_ATP-dep_CS"/>
</dbReference>
<keyword evidence="4" id="KW-0808">Transferase</keyword>
<dbReference type="GO" id="GO:0004527">
    <property type="term" value="F:exonuclease activity"/>
    <property type="evidence" value="ECO:0007669"/>
    <property type="project" value="UniProtKB-KW"/>
</dbReference>
<dbReference type="PANTHER" id="PTHR42705:SF2">
    <property type="entry name" value="BIFUNCTIONAL NON-HOMOLOGOUS END JOINING PROTEIN LIGD"/>
    <property type="match status" value="1"/>
</dbReference>
<dbReference type="GO" id="GO:0003677">
    <property type="term" value="F:DNA binding"/>
    <property type="evidence" value="ECO:0007669"/>
    <property type="project" value="UniProtKB-KW"/>
</dbReference>
<dbReference type="CDD" id="cd04863">
    <property type="entry name" value="MtLigD_Pol_like"/>
    <property type="match status" value="1"/>
</dbReference>
<organism evidence="25 26">
    <name type="scientific">Phytoactinopolyspora alkaliphila</name>
    <dbReference type="NCBI Taxonomy" id="1783498"/>
    <lineage>
        <taxon>Bacteria</taxon>
        <taxon>Bacillati</taxon>
        <taxon>Actinomycetota</taxon>
        <taxon>Actinomycetes</taxon>
        <taxon>Jiangellales</taxon>
        <taxon>Jiangellaceae</taxon>
        <taxon>Phytoactinopolyspora</taxon>
    </lineage>
</organism>
<gene>
    <name evidence="25" type="primary">ligD</name>
    <name evidence="25" type="ORF">G1H11_16585</name>
</gene>
<dbReference type="GO" id="GO:0046872">
    <property type="term" value="F:metal ion binding"/>
    <property type="evidence" value="ECO:0007669"/>
    <property type="project" value="UniProtKB-KW"/>
</dbReference>
<evidence type="ECO:0000256" key="4">
    <source>
        <dbReference type="ARBA" id="ARBA00022679"/>
    </source>
</evidence>
<evidence type="ECO:0000256" key="14">
    <source>
        <dbReference type="ARBA" id="ARBA00023125"/>
    </source>
</evidence>
<evidence type="ECO:0000256" key="8">
    <source>
        <dbReference type="ARBA" id="ARBA00022741"/>
    </source>
</evidence>
<dbReference type="InterPro" id="IPR052171">
    <property type="entry name" value="NHEJ_LigD"/>
</dbReference>
<evidence type="ECO:0000256" key="15">
    <source>
        <dbReference type="ARBA" id="ARBA00023172"/>
    </source>
</evidence>
<evidence type="ECO:0000256" key="18">
    <source>
        <dbReference type="ARBA" id="ARBA00023268"/>
    </source>
</evidence>
<keyword evidence="6" id="KW-0540">Nuclease</keyword>
<keyword evidence="11" id="KW-0269">Exonuclease</keyword>
<dbReference type="Gene3D" id="3.30.1490.70">
    <property type="match status" value="1"/>
</dbReference>
<dbReference type="InterPro" id="IPR012340">
    <property type="entry name" value="NA-bd_OB-fold"/>
</dbReference>
<keyword evidence="12" id="KW-0067">ATP-binding</keyword>
<evidence type="ECO:0000256" key="22">
    <source>
        <dbReference type="ARBA" id="ARBA00049990"/>
    </source>
</evidence>
<evidence type="ECO:0000256" key="16">
    <source>
        <dbReference type="ARBA" id="ARBA00023204"/>
    </source>
</evidence>
<evidence type="ECO:0000256" key="19">
    <source>
        <dbReference type="ARBA" id="ARBA00029943"/>
    </source>
</evidence>
<dbReference type="Pfam" id="PF13298">
    <property type="entry name" value="LigD_N"/>
    <property type="match status" value="1"/>
</dbReference>
<evidence type="ECO:0000256" key="17">
    <source>
        <dbReference type="ARBA" id="ARBA00023211"/>
    </source>
</evidence>
<dbReference type="NCBIfam" id="TIGR02779">
    <property type="entry name" value="NHEJ_ligase_lig"/>
    <property type="match status" value="1"/>
</dbReference>
<dbReference type="GO" id="GO:0003910">
    <property type="term" value="F:DNA ligase (ATP) activity"/>
    <property type="evidence" value="ECO:0007669"/>
    <property type="project" value="UniProtKB-EC"/>
</dbReference>
<dbReference type="GO" id="GO:0003887">
    <property type="term" value="F:DNA-directed DNA polymerase activity"/>
    <property type="evidence" value="ECO:0007669"/>
    <property type="project" value="UniProtKB-KW"/>
</dbReference>
<keyword evidence="9" id="KW-0227">DNA damage</keyword>
<comment type="caution">
    <text evidence="25">The sequence shown here is derived from an EMBL/GenBank/DDBJ whole genome shotgun (WGS) entry which is preliminary data.</text>
</comment>
<evidence type="ECO:0000313" key="26">
    <source>
        <dbReference type="Proteomes" id="UP000469185"/>
    </source>
</evidence>
<keyword evidence="5" id="KW-0548">Nucleotidyltransferase</keyword>
<proteinExistence type="inferred from homology"/>
<dbReference type="EMBL" id="JAAGOB010000008">
    <property type="protein sequence ID" value="NED96925.1"/>
    <property type="molecule type" value="Genomic_DNA"/>
</dbReference>
<evidence type="ECO:0000256" key="10">
    <source>
        <dbReference type="ARBA" id="ARBA00022801"/>
    </source>
</evidence>
<dbReference type="GO" id="GO:0006281">
    <property type="term" value="P:DNA repair"/>
    <property type="evidence" value="ECO:0007669"/>
    <property type="project" value="UniProtKB-KW"/>
</dbReference>
<dbReference type="Gene3D" id="2.40.50.140">
    <property type="entry name" value="Nucleic acid-binding proteins"/>
    <property type="match status" value="1"/>
</dbReference>
<comment type="cofactor">
    <cofactor evidence="1">
        <name>Mn(2+)</name>
        <dbReference type="ChEBI" id="CHEBI:29035"/>
    </cofactor>
</comment>
<feature type="compositionally biased region" description="Basic and acidic residues" evidence="23">
    <location>
        <begin position="473"/>
        <end position="485"/>
    </location>
</feature>
<feature type="compositionally biased region" description="Basic and acidic residues" evidence="23">
    <location>
        <begin position="23"/>
        <end position="37"/>
    </location>
</feature>
<evidence type="ECO:0000259" key="24">
    <source>
        <dbReference type="PROSITE" id="PS50160"/>
    </source>
</evidence>
<evidence type="ECO:0000256" key="5">
    <source>
        <dbReference type="ARBA" id="ARBA00022695"/>
    </source>
</evidence>
<evidence type="ECO:0000256" key="12">
    <source>
        <dbReference type="ARBA" id="ARBA00022840"/>
    </source>
</evidence>
<dbReference type="RefSeq" id="WP_163819694.1">
    <property type="nucleotide sequence ID" value="NZ_JAAGOB010000008.1"/>
</dbReference>
<dbReference type="NCBIfam" id="TIGR02776">
    <property type="entry name" value="NHEJ_ligase_prk"/>
    <property type="match status" value="1"/>
</dbReference>
<keyword evidence="13" id="KW-0239">DNA-directed DNA polymerase</keyword>
<keyword evidence="8" id="KW-0547">Nucleotide-binding</keyword>
<comment type="similarity">
    <text evidence="21">In the C-terminal section; belongs to the ATP-dependent DNA ligase family.</text>
</comment>
<evidence type="ECO:0000256" key="1">
    <source>
        <dbReference type="ARBA" id="ARBA00001936"/>
    </source>
</evidence>
<evidence type="ECO:0000256" key="20">
    <source>
        <dbReference type="ARBA" id="ARBA00034003"/>
    </source>
</evidence>
<evidence type="ECO:0000256" key="21">
    <source>
        <dbReference type="ARBA" id="ARBA00049981"/>
    </source>
</evidence>
<dbReference type="Proteomes" id="UP000469185">
    <property type="component" value="Unassembled WGS sequence"/>
</dbReference>
<feature type="region of interest" description="Disordered" evidence="23">
    <location>
        <begin position="1"/>
        <end position="37"/>
    </location>
</feature>
<evidence type="ECO:0000256" key="3">
    <source>
        <dbReference type="ARBA" id="ARBA00022598"/>
    </source>
</evidence>
<dbReference type="CDD" id="cd07971">
    <property type="entry name" value="OBF_DNA_ligase_LigD"/>
    <property type="match status" value="1"/>
</dbReference>
<dbReference type="PROSITE" id="PS50160">
    <property type="entry name" value="DNA_LIGASE_A3"/>
    <property type="match status" value="1"/>
</dbReference>
<evidence type="ECO:0000256" key="23">
    <source>
        <dbReference type="SAM" id="MobiDB-lite"/>
    </source>
</evidence>
<keyword evidence="18" id="KW-0511">Multifunctional enzyme</keyword>
<dbReference type="GO" id="GO:0005524">
    <property type="term" value="F:ATP binding"/>
    <property type="evidence" value="ECO:0007669"/>
    <property type="project" value="UniProtKB-KW"/>
</dbReference>
<dbReference type="SUPFAM" id="SSF50249">
    <property type="entry name" value="Nucleic acid-binding proteins"/>
    <property type="match status" value="1"/>
</dbReference>
<evidence type="ECO:0000256" key="13">
    <source>
        <dbReference type="ARBA" id="ARBA00022932"/>
    </source>
</evidence>
<dbReference type="NCBIfam" id="TIGR02778">
    <property type="entry name" value="ligD_pol"/>
    <property type="match status" value="1"/>
</dbReference>